<reference evidence="1" key="1">
    <citation type="submission" date="2021-01" db="EMBL/GenBank/DDBJ databases">
        <title>Adiantum capillus-veneris genome.</title>
        <authorList>
            <person name="Fang Y."/>
            <person name="Liao Q."/>
        </authorList>
    </citation>
    <scope>NUCLEOTIDE SEQUENCE</scope>
    <source>
        <strain evidence="1">H3</strain>
        <tissue evidence="1">Leaf</tissue>
    </source>
</reference>
<sequence>MQVIGSQESACARVGQGRATPHGGYHLYSCLLLPLLGRLLQLPHCIFHLLRVNPSAEVVLKGGTQLHRPVRIFPPLRSTALNWGTCWRMWFLPMRLLRVAHRLPCFASSYAPALSLVSIDVVICIGVAARAGSKIANRHSLRVRAGLRLLWRLQTSIRFGYVQGSDFMLVYHMAENEQQNACFVAYSV</sequence>
<keyword evidence="2" id="KW-1185">Reference proteome</keyword>
<organism evidence="1 2">
    <name type="scientific">Adiantum capillus-veneris</name>
    <name type="common">Maidenhair fern</name>
    <dbReference type="NCBI Taxonomy" id="13818"/>
    <lineage>
        <taxon>Eukaryota</taxon>
        <taxon>Viridiplantae</taxon>
        <taxon>Streptophyta</taxon>
        <taxon>Embryophyta</taxon>
        <taxon>Tracheophyta</taxon>
        <taxon>Polypodiopsida</taxon>
        <taxon>Polypodiidae</taxon>
        <taxon>Polypodiales</taxon>
        <taxon>Pteridineae</taxon>
        <taxon>Pteridaceae</taxon>
        <taxon>Vittarioideae</taxon>
        <taxon>Adiantum</taxon>
    </lineage>
</organism>
<dbReference type="Proteomes" id="UP000886520">
    <property type="component" value="Chromosome 6"/>
</dbReference>
<accession>A0A9D4V2U9</accession>
<comment type="caution">
    <text evidence="1">The sequence shown here is derived from an EMBL/GenBank/DDBJ whole genome shotgun (WGS) entry which is preliminary data.</text>
</comment>
<evidence type="ECO:0000313" key="1">
    <source>
        <dbReference type="EMBL" id="KAI5078287.1"/>
    </source>
</evidence>
<dbReference type="EMBL" id="JABFUD020000006">
    <property type="protein sequence ID" value="KAI5078287.1"/>
    <property type="molecule type" value="Genomic_DNA"/>
</dbReference>
<gene>
    <name evidence="1" type="ORF">GOP47_0005958</name>
</gene>
<proteinExistence type="predicted"/>
<protein>
    <submittedName>
        <fullName evidence="1">Uncharacterized protein</fullName>
    </submittedName>
</protein>
<name>A0A9D4V2U9_ADICA</name>
<dbReference type="AlphaFoldDB" id="A0A9D4V2U9"/>
<evidence type="ECO:0000313" key="2">
    <source>
        <dbReference type="Proteomes" id="UP000886520"/>
    </source>
</evidence>